<dbReference type="Pfam" id="PF02885">
    <property type="entry name" value="Glycos_trans_3N"/>
    <property type="match status" value="1"/>
</dbReference>
<dbReference type="GO" id="GO:0000162">
    <property type="term" value="P:L-tryptophan biosynthetic process"/>
    <property type="evidence" value="ECO:0007669"/>
    <property type="project" value="UniProtKB-UniRule"/>
</dbReference>
<dbReference type="EMBL" id="CP026604">
    <property type="protein sequence ID" value="AWB67714.1"/>
    <property type="molecule type" value="Genomic_DNA"/>
</dbReference>
<dbReference type="EC" id="2.4.2.18" evidence="9"/>
<feature type="binding site" evidence="9">
    <location>
        <begin position="82"/>
        <end position="83"/>
    </location>
    <ligand>
        <name>5-phospho-alpha-D-ribose 1-diphosphate</name>
        <dbReference type="ChEBI" id="CHEBI:58017"/>
    </ligand>
</feature>
<dbReference type="PANTHER" id="PTHR43285:SF2">
    <property type="entry name" value="ANTHRANILATE PHOSPHORIBOSYLTRANSFERASE"/>
    <property type="match status" value="1"/>
</dbReference>
<keyword evidence="13" id="KW-1185">Reference proteome</keyword>
<protein>
    <recommendedName>
        <fullName evidence="9">Anthranilate phosphoribosyltransferase</fullName>
        <ecNumber evidence="9">2.4.2.18</ecNumber>
    </recommendedName>
</protein>
<comment type="pathway">
    <text evidence="1 9">Amino-acid biosynthesis; L-tryptophan biosynthesis; L-tryptophan from chorismate: step 2/5.</text>
</comment>
<feature type="binding site" evidence="9">
    <location>
        <position position="110"/>
    </location>
    <ligand>
        <name>anthranilate</name>
        <dbReference type="ChEBI" id="CHEBI:16567"/>
        <label>1</label>
    </ligand>
</feature>
<dbReference type="InterPro" id="IPR017459">
    <property type="entry name" value="Glycosyl_Trfase_fam3_N_dom"/>
</dbReference>
<feature type="binding site" evidence="9">
    <location>
        <position position="119"/>
    </location>
    <ligand>
        <name>5-phospho-alpha-D-ribose 1-diphosphate</name>
        <dbReference type="ChEBI" id="CHEBI:58017"/>
    </ligand>
</feature>
<dbReference type="AlphaFoldDB" id="A0A2S0VU16"/>
<dbReference type="FunFam" id="3.40.1030.10:FF:000002">
    <property type="entry name" value="Anthranilate phosphoribosyltransferase"/>
    <property type="match status" value="1"/>
</dbReference>
<dbReference type="Gene3D" id="3.40.1030.10">
    <property type="entry name" value="Nucleoside phosphorylase/phosphoribosyltransferase catalytic domain"/>
    <property type="match status" value="1"/>
</dbReference>
<comment type="subunit">
    <text evidence="9">Homodimer.</text>
</comment>
<keyword evidence="4 9" id="KW-0808">Transferase</keyword>
<feature type="binding site" evidence="9">
    <location>
        <position position="79"/>
    </location>
    <ligand>
        <name>5-phospho-alpha-D-ribose 1-diphosphate</name>
        <dbReference type="ChEBI" id="CHEBI:58017"/>
    </ligand>
</feature>
<evidence type="ECO:0000256" key="2">
    <source>
        <dbReference type="ARBA" id="ARBA00022605"/>
    </source>
</evidence>
<keyword evidence="6 9" id="KW-0057">Aromatic amino acid biosynthesis</keyword>
<dbReference type="InterPro" id="IPR035902">
    <property type="entry name" value="Nuc_phospho_transferase"/>
</dbReference>
<keyword evidence="5 9" id="KW-0822">Tryptophan biosynthesis</keyword>
<dbReference type="PANTHER" id="PTHR43285">
    <property type="entry name" value="ANTHRANILATE PHOSPHORIBOSYLTRANSFERASE"/>
    <property type="match status" value="1"/>
</dbReference>
<dbReference type="GO" id="GO:0000287">
    <property type="term" value="F:magnesium ion binding"/>
    <property type="evidence" value="ECO:0007669"/>
    <property type="project" value="UniProtKB-UniRule"/>
</dbReference>
<dbReference type="Gene3D" id="1.20.970.10">
    <property type="entry name" value="Transferase, Pyrimidine Nucleoside Phosphorylase, Chain C"/>
    <property type="match status" value="1"/>
</dbReference>
<reference evidence="12 13" key="1">
    <citation type="submission" date="2018-01" db="EMBL/GenBank/DDBJ databases">
        <title>Genome sequence of a Cantenovulum-like bacteria.</title>
        <authorList>
            <person name="Tan W.R."/>
            <person name="Lau N.-S."/>
            <person name="Go F."/>
            <person name="Amirul A.-A.A."/>
        </authorList>
    </citation>
    <scope>NUCLEOTIDE SEQUENCE [LARGE SCALE GENOMIC DNA]</scope>
    <source>
        <strain evidence="12 13">CCB-QB4</strain>
    </source>
</reference>
<sequence>MAFIDNALAGIDSSKEQSFEFFNQVILGNIDPIVLSAVLGALKVKSEQPDEIAGAAQAMRQNALVFDAPTDKIIADSCGTGGDGANTINISTTTAIVAAACGLTMTKHGNRSVSSQSGSADLLESFGVNLTPSPDQARICLDKANICFFFAPQYHAGIKHAMPVRKTLKTRTIFNILGPLTNPAAPQVQLMGVYSPELLKPICETLKLLGLQSAMVVHGSGLDEIALHGNTQVAELKNGQIKEYTLTPSDFGVEQSTLEAIKGGTPEENAEITKAILAGEGQQAHVNAVAINVAALLVLAGLAQTLPEGVQQAKAVMKNGKALETLALFVEYSNG</sequence>
<comment type="similarity">
    <text evidence="9">Belongs to the anthranilate phosphoribosyltransferase family.</text>
</comment>
<feature type="binding site" evidence="9">
    <location>
        <position position="79"/>
    </location>
    <ligand>
        <name>anthranilate</name>
        <dbReference type="ChEBI" id="CHEBI:16567"/>
        <label>1</label>
    </ligand>
</feature>
<feature type="binding site" evidence="9">
    <location>
        <position position="165"/>
    </location>
    <ligand>
        <name>anthranilate</name>
        <dbReference type="ChEBI" id="CHEBI:16567"/>
        <label>2</label>
    </ligand>
</feature>
<evidence type="ECO:0000256" key="3">
    <source>
        <dbReference type="ARBA" id="ARBA00022676"/>
    </source>
</evidence>
<dbReference type="HAMAP" id="MF_00211">
    <property type="entry name" value="TrpD"/>
    <property type="match status" value="1"/>
</dbReference>
<dbReference type="OrthoDB" id="9806430at2"/>
<keyword evidence="9" id="KW-0479">Metal-binding</keyword>
<dbReference type="SUPFAM" id="SSF47648">
    <property type="entry name" value="Nucleoside phosphorylase/phosphoribosyltransferase N-terminal domain"/>
    <property type="match status" value="1"/>
</dbReference>
<feature type="binding site" evidence="9">
    <location>
        <position position="224"/>
    </location>
    <ligand>
        <name>Mg(2+)</name>
        <dbReference type="ChEBI" id="CHEBI:18420"/>
        <label>2</label>
    </ligand>
</feature>
<dbReference type="Pfam" id="PF00591">
    <property type="entry name" value="Glycos_transf_3"/>
    <property type="match status" value="1"/>
</dbReference>
<dbReference type="NCBIfam" id="TIGR01245">
    <property type="entry name" value="trpD"/>
    <property type="match status" value="1"/>
</dbReference>
<keyword evidence="9" id="KW-0460">Magnesium</keyword>
<evidence type="ECO:0000259" key="11">
    <source>
        <dbReference type="Pfam" id="PF02885"/>
    </source>
</evidence>
<gene>
    <name evidence="9 12" type="primary">trpD</name>
    <name evidence="12" type="ORF">C2869_15270</name>
</gene>
<evidence type="ECO:0000259" key="10">
    <source>
        <dbReference type="Pfam" id="PF00591"/>
    </source>
</evidence>
<feature type="domain" description="Glycosyl transferase family 3 N-terminal" evidence="11">
    <location>
        <begin position="4"/>
        <end position="63"/>
    </location>
</feature>
<dbReference type="UniPathway" id="UPA00035">
    <property type="reaction ID" value="UER00041"/>
</dbReference>
<keyword evidence="2 9" id="KW-0028">Amino-acid biosynthesis</keyword>
<comment type="cofactor">
    <cofactor evidence="9">
        <name>Mg(2+)</name>
        <dbReference type="ChEBI" id="CHEBI:18420"/>
    </cofactor>
    <text evidence="9">Binds 2 magnesium ions per monomer.</text>
</comment>
<feature type="domain" description="Glycosyl transferase family 3" evidence="10">
    <location>
        <begin position="73"/>
        <end position="323"/>
    </location>
</feature>
<accession>A0A2S0VU16</accession>
<dbReference type="SUPFAM" id="SSF52418">
    <property type="entry name" value="Nucleoside phosphorylase/phosphoribosyltransferase catalytic domain"/>
    <property type="match status" value="1"/>
</dbReference>
<evidence type="ECO:0000256" key="9">
    <source>
        <dbReference type="HAMAP-Rule" id="MF_00211"/>
    </source>
</evidence>
<evidence type="ECO:0000313" key="12">
    <source>
        <dbReference type="EMBL" id="AWB67714.1"/>
    </source>
</evidence>
<comment type="function">
    <text evidence="9">Catalyzes the transfer of the phosphoribosyl group of 5-phosphorylribose-1-pyrophosphate (PRPP) to anthranilate to yield N-(5'-phosphoribosyl)-anthranilate (PRA).</text>
</comment>
<evidence type="ECO:0000256" key="1">
    <source>
        <dbReference type="ARBA" id="ARBA00004907"/>
    </source>
</evidence>
<keyword evidence="3 9" id="KW-0328">Glycosyltransferase</keyword>
<comment type="catalytic activity">
    <reaction evidence="7 9">
        <text>N-(5-phospho-beta-D-ribosyl)anthranilate + diphosphate = 5-phospho-alpha-D-ribose 1-diphosphate + anthranilate</text>
        <dbReference type="Rhea" id="RHEA:11768"/>
        <dbReference type="ChEBI" id="CHEBI:16567"/>
        <dbReference type="ChEBI" id="CHEBI:18277"/>
        <dbReference type="ChEBI" id="CHEBI:33019"/>
        <dbReference type="ChEBI" id="CHEBI:58017"/>
        <dbReference type="EC" id="2.4.2.18"/>
    </reaction>
</comment>
<evidence type="ECO:0000313" key="13">
    <source>
        <dbReference type="Proteomes" id="UP000244441"/>
    </source>
</evidence>
<dbReference type="KEGG" id="cate:C2869_15270"/>
<evidence type="ECO:0000256" key="5">
    <source>
        <dbReference type="ARBA" id="ARBA00022822"/>
    </source>
</evidence>
<comment type="similarity">
    <text evidence="8">In the C-terminal section; belongs to the anthranilate phosphoribosyltransferase family.</text>
</comment>
<feature type="binding site" evidence="9">
    <location>
        <position position="223"/>
    </location>
    <ligand>
        <name>Mg(2+)</name>
        <dbReference type="ChEBI" id="CHEBI:18420"/>
        <label>2</label>
    </ligand>
</feature>
<feature type="binding site" evidence="9">
    <location>
        <begin position="89"/>
        <end position="92"/>
    </location>
    <ligand>
        <name>5-phospho-alpha-D-ribose 1-diphosphate</name>
        <dbReference type="ChEBI" id="CHEBI:58017"/>
    </ligand>
</feature>
<organism evidence="12 13">
    <name type="scientific">Saccharobesus litoralis</name>
    <dbReference type="NCBI Taxonomy" id="2172099"/>
    <lineage>
        <taxon>Bacteria</taxon>
        <taxon>Pseudomonadati</taxon>
        <taxon>Pseudomonadota</taxon>
        <taxon>Gammaproteobacteria</taxon>
        <taxon>Alteromonadales</taxon>
        <taxon>Alteromonadaceae</taxon>
        <taxon>Saccharobesus</taxon>
    </lineage>
</organism>
<evidence type="ECO:0000256" key="7">
    <source>
        <dbReference type="ARBA" id="ARBA00052328"/>
    </source>
</evidence>
<evidence type="ECO:0000256" key="4">
    <source>
        <dbReference type="ARBA" id="ARBA00022679"/>
    </source>
</evidence>
<feature type="binding site" evidence="9">
    <location>
        <position position="87"/>
    </location>
    <ligand>
        <name>5-phospho-alpha-D-ribose 1-diphosphate</name>
        <dbReference type="ChEBI" id="CHEBI:58017"/>
    </ligand>
</feature>
<evidence type="ECO:0000256" key="6">
    <source>
        <dbReference type="ARBA" id="ARBA00023141"/>
    </source>
</evidence>
<dbReference type="GO" id="GO:0005829">
    <property type="term" value="C:cytosol"/>
    <property type="evidence" value="ECO:0007669"/>
    <property type="project" value="TreeGrafter"/>
</dbReference>
<dbReference type="InterPro" id="IPR000312">
    <property type="entry name" value="Glycosyl_Trfase_fam3"/>
</dbReference>
<proteinExistence type="inferred from homology"/>
<evidence type="ECO:0000256" key="8">
    <source>
        <dbReference type="ARBA" id="ARBA00061188"/>
    </source>
</evidence>
<dbReference type="InterPro" id="IPR005940">
    <property type="entry name" value="Anthranilate_Pribosyl_Tfrase"/>
</dbReference>
<name>A0A2S0VU16_9ALTE</name>
<feature type="binding site" evidence="9">
    <location>
        <position position="91"/>
    </location>
    <ligand>
        <name>Mg(2+)</name>
        <dbReference type="ChEBI" id="CHEBI:18420"/>
        <label>1</label>
    </ligand>
</feature>
<feature type="binding site" evidence="9">
    <location>
        <position position="224"/>
    </location>
    <ligand>
        <name>Mg(2+)</name>
        <dbReference type="ChEBI" id="CHEBI:18420"/>
        <label>1</label>
    </ligand>
</feature>
<dbReference type="GO" id="GO:0004048">
    <property type="term" value="F:anthranilate phosphoribosyltransferase activity"/>
    <property type="evidence" value="ECO:0007669"/>
    <property type="project" value="UniProtKB-UniRule"/>
</dbReference>
<dbReference type="RefSeq" id="WP_108603784.1">
    <property type="nucleotide sequence ID" value="NZ_CP026604.1"/>
</dbReference>
<dbReference type="InterPro" id="IPR036320">
    <property type="entry name" value="Glycosyl_Trfase_fam3_N_dom_sf"/>
</dbReference>
<dbReference type="Proteomes" id="UP000244441">
    <property type="component" value="Chromosome"/>
</dbReference>
<feature type="binding site" evidence="9">
    <location>
        <begin position="107"/>
        <end position="115"/>
    </location>
    <ligand>
        <name>5-phospho-alpha-D-ribose 1-diphosphate</name>
        <dbReference type="ChEBI" id="CHEBI:58017"/>
    </ligand>
</feature>
<comment type="caution">
    <text evidence="9">Lacks conserved residue(s) required for the propagation of feature annotation.</text>
</comment>